<organism evidence="1 2">
    <name type="scientific">Stigmatella ashevillensis</name>
    <dbReference type="NCBI Taxonomy" id="2995309"/>
    <lineage>
        <taxon>Bacteria</taxon>
        <taxon>Pseudomonadati</taxon>
        <taxon>Myxococcota</taxon>
        <taxon>Myxococcia</taxon>
        <taxon>Myxococcales</taxon>
        <taxon>Cystobacterineae</taxon>
        <taxon>Archangiaceae</taxon>
        <taxon>Stigmatella</taxon>
    </lineage>
</organism>
<keyword evidence="2" id="KW-1185">Reference proteome</keyword>
<dbReference type="Proteomes" id="UP001221838">
    <property type="component" value="Unassembled WGS sequence"/>
</dbReference>
<dbReference type="RefSeq" id="WP_272137044.1">
    <property type="nucleotide sequence ID" value="NZ_JAQNDM010000002.1"/>
</dbReference>
<evidence type="ECO:0008006" key="3">
    <source>
        <dbReference type="Google" id="ProtNLM"/>
    </source>
</evidence>
<sequence length="108" mass="11926">MRLPCPLLLLVTLMLAGCPKRMERVAGTDDARIDAAEARLEELRLRAHEDEASCPSRCDASSEMCELADALCSWVESTPDRTDLPPRCVQAREQCAQATSRCTRCTEG</sequence>
<dbReference type="EMBL" id="JAQNDM010000002">
    <property type="protein sequence ID" value="MDC0708924.1"/>
    <property type="molecule type" value="Genomic_DNA"/>
</dbReference>
<evidence type="ECO:0000313" key="1">
    <source>
        <dbReference type="EMBL" id="MDC0708924.1"/>
    </source>
</evidence>
<dbReference type="PROSITE" id="PS51257">
    <property type="entry name" value="PROKAR_LIPOPROTEIN"/>
    <property type="match status" value="1"/>
</dbReference>
<proteinExistence type="predicted"/>
<protein>
    <recommendedName>
        <fullName evidence="3">Lipoprotein</fullName>
    </recommendedName>
</protein>
<reference evidence="1 2" key="1">
    <citation type="submission" date="2022-11" db="EMBL/GenBank/DDBJ databases">
        <title>Minimal conservation of predation-associated metabolite biosynthetic gene clusters underscores biosynthetic potential of Myxococcota including descriptions for ten novel species: Archangium lansinium sp. nov., Myxococcus landrumus sp. nov., Nannocystis bai.</title>
        <authorList>
            <person name="Ahearne A."/>
            <person name="Stevens C."/>
            <person name="Dowd S."/>
        </authorList>
    </citation>
    <scope>NUCLEOTIDE SEQUENCE [LARGE SCALE GENOMIC DNA]</scope>
    <source>
        <strain evidence="1 2">NCWAL01</strain>
    </source>
</reference>
<comment type="caution">
    <text evidence="1">The sequence shown here is derived from an EMBL/GenBank/DDBJ whole genome shotgun (WGS) entry which is preliminary data.</text>
</comment>
<evidence type="ECO:0000313" key="2">
    <source>
        <dbReference type="Proteomes" id="UP001221838"/>
    </source>
</evidence>
<accession>A0ABT5D783</accession>
<name>A0ABT5D783_9BACT</name>
<gene>
    <name evidence="1" type="ORF">POL68_10640</name>
</gene>